<evidence type="ECO:0000313" key="2">
    <source>
        <dbReference type="Proteomes" id="UP001165289"/>
    </source>
</evidence>
<dbReference type="EMBL" id="JAKMXF010000222">
    <property type="protein sequence ID" value="KAI6654400.1"/>
    <property type="molecule type" value="Genomic_DNA"/>
</dbReference>
<dbReference type="AlphaFoldDB" id="A0AAV7K1B7"/>
<sequence>MARATKLISFLEESEGDGSSQRSSSRLQWCSWMHSDFRRENTLEFLLCYVSPGLDPRVHFVDVETSEVHVLATLLDPRYKTSGFMDKAKAEEAKGKLASVASNIFERSLAEGSFQINADSPAKSCWDAILSDSDGQSDSVNNNTICGEEDTIRNEVKHDILHYFADKKLHRG</sequence>
<protein>
    <submittedName>
        <fullName evidence="1">Uncharacterized protein</fullName>
    </submittedName>
</protein>
<gene>
    <name evidence="1" type="ORF">LOD99_796</name>
</gene>
<organism evidence="1 2">
    <name type="scientific">Oopsacas minuta</name>
    <dbReference type="NCBI Taxonomy" id="111878"/>
    <lineage>
        <taxon>Eukaryota</taxon>
        <taxon>Metazoa</taxon>
        <taxon>Porifera</taxon>
        <taxon>Hexactinellida</taxon>
        <taxon>Hexasterophora</taxon>
        <taxon>Lyssacinosida</taxon>
        <taxon>Leucopsacidae</taxon>
        <taxon>Oopsacas</taxon>
    </lineage>
</organism>
<comment type="caution">
    <text evidence="1">The sequence shown here is derived from an EMBL/GenBank/DDBJ whole genome shotgun (WGS) entry which is preliminary data.</text>
</comment>
<proteinExistence type="predicted"/>
<reference evidence="1 2" key="1">
    <citation type="journal article" date="2023" name="BMC Biol.">
        <title>The compact genome of the sponge Oopsacas minuta (Hexactinellida) is lacking key metazoan core genes.</title>
        <authorList>
            <person name="Santini S."/>
            <person name="Schenkelaars Q."/>
            <person name="Jourda C."/>
            <person name="Duchesne M."/>
            <person name="Belahbib H."/>
            <person name="Rocher C."/>
            <person name="Selva M."/>
            <person name="Riesgo A."/>
            <person name="Vervoort M."/>
            <person name="Leys S.P."/>
            <person name="Kodjabachian L."/>
            <person name="Le Bivic A."/>
            <person name="Borchiellini C."/>
            <person name="Claverie J.M."/>
            <person name="Renard E."/>
        </authorList>
    </citation>
    <scope>NUCLEOTIDE SEQUENCE [LARGE SCALE GENOMIC DNA]</scope>
    <source>
        <strain evidence="1">SPO-2</strain>
    </source>
</reference>
<dbReference type="Proteomes" id="UP001165289">
    <property type="component" value="Unassembled WGS sequence"/>
</dbReference>
<evidence type="ECO:0000313" key="1">
    <source>
        <dbReference type="EMBL" id="KAI6654400.1"/>
    </source>
</evidence>
<name>A0AAV7K1B7_9METZ</name>
<keyword evidence="2" id="KW-1185">Reference proteome</keyword>
<accession>A0AAV7K1B7</accession>